<proteinExistence type="predicted"/>
<gene>
    <name evidence="1" type="ORF">GO493_15315</name>
</gene>
<dbReference type="RefSeq" id="WP_157307081.1">
    <property type="nucleotide sequence ID" value="NZ_WRXN01000006.1"/>
</dbReference>
<evidence type="ECO:0000313" key="2">
    <source>
        <dbReference type="Proteomes" id="UP000461730"/>
    </source>
</evidence>
<organism evidence="1 2">
    <name type="scientific">Chitinophaga tropicalis</name>
    <dbReference type="NCBI Taxonomy" id="2683588"/>
    <lineage>
        <taxon>Bacteria</taxon>
        <taxon>Pseudomonadati</taxon>
        <taxon>Bacteroidota</taxon>
        <taxon>Chitinophagia</taxon>
        <taxon>Chitinophagales</taxon>
        <taxon>Chitinophagaceae</taxon>
        <taxon>Chitinophaga</taxon>
    </lineage>
</organism>
<reference evidence="1 2" key="1">
    <citation type="submission" date="2019-12" db="EMBL/GenBank/DDBJ databases">
        <title>Chitinophaga sp. strain ysch24 (GDMCC 1.1355), whole genome shotgun sequence.</title>
        <authorList>
            <person name="Zhang X."/>
        </authorList>
    </citation>
    <scope>NUCLEOTIDE SEQUENCE [LARGE SCALE GENOMIC DNA]</scope>
    <source>
        <strain evidence="2">ysch24</strain>
    </source>
</reference>
<dbReference type="AlphaFoldDB" id="A0A7K1U5K3"/>
<name>A0A7K1U5K3_9BACT</name>
<sequence>MRTPLLPLQELIDCLQNPPGPDDPSSTEKVIGMHKKATQAMDEITAALDECVEKGVSPVTMRKYVSTCQEKVTLLSNSLPESWLEEVPATYIKIDYENPVHLCNDICHRLEDLVLHLMIVHARYYNKMAITPNVYRELMRQRLEPGFSVIRKWFSEAESCCEELQALVLDLFDTFDPLLENRMNHYQLDFLRQLHQALLKLYREEGNSLDQPQLRNLLISFNLNSTAFYDYCTSYINQQLKELPNVRTQLDLLGYAASEVNQVKQLRGLAYNKDAPNIKELMNEWIQVETKYLRAREKPTNTRKFKSDFATLPENFKLQTSLTVAEIAALVRILKEVGIVENRNMQDVFRLIPLCFSAEKKTSFENSVFQTSYYHISDETYEKMTTLANQIIKQAHHLRKE</sequence>
<protein>
    <submittedName>
        <fullName evidence="1">Uncharacterized protein</fullName>
    </submittedName>
</protein>
<keyword evidence="2" id="KW-1185">Reference proteome</keyword>
<dbReference type="Proteomes" id="UP000461730">
    <property type="component" value="Unassembled WGS sequence"/>
</dbReference>
<comment type="caution">
    <text evidence="1">The sequence shown here is derived from an EMBL/GenBank/DDBJ whole genome shotgun (WGS) entry which is preliminary data.</text>
</comment>
<dbReference type="EMBL" id="WRXN01000006">
    <property type="protein sequence ID" value="MVT09637.1"/>
    <property type="molecule type" value="Genomic_DNA"/>
</dbReference>
<evidence type="ECO:0000313" key="1">
    <source>
        <dbReference type="EMBL" id="MVT09637.1"/>
    </source>
</evidence>
<accession>A0A7K1U5K3</accession>